<feature type="region of interest" description="Disordered" evidence="1">
    <location>
        <begin position="1"/>
        <end position="31"/>
    </location>
</feature>
<evidence type="ECO:0000313" key="2">
    <source>
        <dbReference type="EMBL" id="ADL00719.1"/>
    </source>
</evidence>
<evidence type="ECO:0000256" key="1">
    <source>
        <dbReference type="SAM" id="MobiDB-lite"/>
    </source>
</evidence>
<dbReference type="STRING" id="633149.Bresu_1407"/>
<dbReference type="RefSeq" id="WP_013268822.1">
    <property type="nucleotide sequence ID" value="NC_014375.1"/>
</dbReference>
<organism evidence="2 3">
    <name type="scientific">Brevundimonas subvibrioides (strain ATCC 15264 / DSM 4735 / LMG 14903 / NBRC 16000 / CB 81)</name>
    <name type="common">Caulobacter subvibrioides</name>
    <dbReference type="NCBI Taxonomy" id="633149"/>
    <lineage>
        <taxon>Bacteria</taxon>
        <taxon>Pseudomonadati</taxon>
        <taxon>Pseudomonadota</taxon>
        <taxon>Alphaproteobacteria</taxon>
        <taxon>Caulobacterales</taxon>
        <taxon>Caulobacteraceae</taxon>
        <taxon>Brevundimonas</taxon>
    </lineage>
</organism>
<accession>D9QGA3</accession>
<gene>
    <name evidence="2" type="ordered locus">Bresu_1407</name>
</gene>
<keyword evidence="3" id="KW-1185">Reference proteome</keyword>
<dbReference type="EMBL" id="CP002102">
    <property type="protein sequence ID" value="ADL00719.1"/>
    <property type="molecule type" value="Genomic_DNA"/>
</dbReference>
<reference evidence="3" key="1">
    <citation type="journal article" date="2011" name="J. Bacteriol.">
        <title>Genome sequences of eight morphologically diverse alphaproteobacteria.</title>
        <authorList>
            <consortium name="US DOE Joint Genome Institute"/>
            <person name="Brown P.J."/>
            <person name="Kysela D.T."/>
            <person name="Buechlein A."/>
            <person name="Hemmerich C."/>
            <person name="Brun Y.V."/>
        </authorList>
    </citation>
    <scope>NUCLEOTIDE SEQUENCE [LARGE SCALE GENOMIC DNA]</scope>
    <source>
        <strain evidence="3">ATCC 15264 / DSM 4735 / LMG 14903 / NBRC 16000 / CB 81</strain>
    </source>
</reference>
<name>D9QGA3_BRESC</name>
<dbReference type="InParanoid" id="D9QGA3"/>
<dbReference type="AlphaFoldDB" id="D9QGA3"/>
<sequence length="84" mass="9084">MRVNDNLKTSPAAISPARRADRVARHAAQLGTGPESRIRAAQILRDIEALHPGEVERQAARIQAQRLGVSALPLDTAALDWPEA</sequence>
<protein>
    <submittedName>
        <fullName evidence="2">Uncharacterized protein</fullName>
    </submittedName>
</protein>
<proteinExistence type="predicted"/>
<dbReference type="Proteomes" id="UP000002696">
    <property type="component" value="Chromosome"/>
</dbReference>
<dbReference type="BioCyc" id="BSUB633149:G1GM8-1396-MONOMER"/>
<dbReference type="HOGENOM" id="CLU_2551673_0_0_5"/>
<dbReference type="KEGG" id="bsb:Bresu_1407"/>
<evidence type="ECO:0000313" key="3">
    <source>
        <dbReference type="Proteomes" id="UP000002696"/>
    </source>
</evidence>